<dbReference type="Gene3D" id="2.10.25.10">
    <property type="entry name" value="Laminin"/>
    <property type="match status" value="3"/>
</dbReference>
<evidence type="ECO:0000256" key="1">
    <source>
        <dbReference type="ARBA" id="ARBA00022690"/>
    </source>
</evidence>
<keyword evidence="3" id="KW-1015">Disulfide bond</keyword>
<sequence length="202" mass="22138">MYNAKTEKQITAADCKEGEKFVECGRCEKTCKNIYPIVNLTVECTTQCLPAMCICEDAKFRNSNGTCVFALECDPKFHPCGQNESLTYYAMLKGCRPSCKNLNPICSDSFVYGETCVCSKGFIRNGAGKCVEPSECFKDETSCGENESLTNCPCEPTCYNPNLICSSICGEGKTTCQCSQGFLRNYAGKCVKPTECQSVGKK</sequence>
<evidence type="ECO:0000256" key="2">
    <source>
        <dbReference type="ARBA" id="ARBA00022900"/>
    </source>
</evidence>
<dbReference type="AlphaFoldDB" id="A0A914QTR6"/>
<dbReference type="Pfam" id="PF01826">
    <property type="entry name" value="TIL"/>
    <property type="match status" value="3"/>
</dbReference>
<dbReference type="InterPro" id="IPR002919">
    <property type="entry name" value="TIL_dom"/>
</dbReference>
<evidence type="ECO:0000259" key="4">
    <source>
        <dbReference type="Pfam" id="PF01826"/>
    </source>
</evidence>
<dbReference type="PANTHER" id="PTHR23259:SF70">
    <property type="entry name" value="ACCESSORY GLAND PROTEIN ACP62F-RELATED"/>
    <property type="match status" value="1"/>
</dbReference>
<name>A0A914QTR6_9BILA</name>
<accession>A0A914QTR6</accession>
<proteinExistence type="predicted"/>
<organism evidence="5 6">
    <name type="scientific">Panagrolaimus davidi</name>
    <dbReference type="NCBI Taxonomy" id="227884"/>
    <lineage>
        <taxon>Eukaryota</taxon>
        <taxon>Metazoa</taxon>
        <taxon>Ecdysozoa</taxon>
        <taxon>Nematoda</taxon>
        <taxon>Chromadorea</taxon>
        <taxon>Rhabditida</taxon>
        <taxon>Tylenchina</taxon>
        <taxon>Panagrolaimomorpha</taxon>
        <taxon>Panagrolaimoidea</taxon>
        <taxon>Panagrolaimidae</taxon>
        <taxon>Panagrolaimus</taxon>
    </lineage>
</organism>
<evidence type="ECO:0000256" key="3">
    <source>
        <dbReference type="ARBA" id="ARBA00023157"/>
    </source>
</evidence>
<keyword evidence="1" id="KW-0646">Protease inhibitor</keyword>
<keyword evidence="2" id="KW-0722">Serine protease inhibitor</keyword>
<dbReference type="SUPFAM" id="SSF57567">
    <property type="entry name" value="Serine protease inhibitors"/>
    <property type="match status" value="3"/>
</dbReference>
<feature type="domain" description="TIL" evidence="4">
    <location>
        <begin position="143"/>
        <end position="196"/>
    </location>
</feature>
<evidence type="ECO:0000313" key="6">
    <source>
        <dbReference type="WBParaSite" id="PDA_v2.g7315.t1"/>
    </source>
</evidence>
<dbReference type="CDD" id="cd19941">
    <property type="entry name" value="TIL"/>
    <property type="match status" value="3"/>
</dbReference>
<reference evidence="6" key="1">
    <citation type="submission" date="2022-11" db="UniProtKB">
        <authorList>
            <consortium name="WormBaseParasite"/>
        </authorList>
    </citation>
    <scope>IDENTIFICATION</scope>
</reference>
<feature type="domain" description="TIL" evidence="4">
    <location>
        <begin position="15"/>
        <end position="73"/>
    </location>
</feature>
<dbReference type="PANTHER" id="PTHR23259">
    <property type="entry name" value="RIDDLE"/>
    <property type="match status" value="1"/>
</dbReference>
<evidence type="ECO:0000313" key="5">
    <source>
        <dbReference type="Proteomes" id="UP000887578"/>
    </source>
</evidence>
<feature type="domain" description="TIL" evidence="4">
    <location>
        <begin position="88"/>
        <end position="136"/>
    </location>
</feature>
<dbReference type="WBParaSite" id="PDA_v2.g7315.t1">
    <property type="protein sequence ID" value="PDA_v2.g7315.t1"/>
    <property type="gene ID" value="PDA_v2.g7315"/>
</dbReference>
<protein>
    <submittedName>
        <fullName evidence="6">TIL domain-containing protein</fullName>
    </submittedName>
</protein>
<dbReference type="InterPro" id="IPR036084">
    <property type="entry name" value="Ser_inhib-like_sf"/>
</dbReference>
<dbReference type="GO" id="GO:0004867">
    <property type="term" value="F:serine-type endopeptidase inhibitor activity"/>
    <property type="evidence" value="ECO:0007669"/>
    <property type="project" value="UniProtKB-KW"/>
</dbReference>
<keyword evidence="5" id="KW-1185">Reference proteome</keyword>
<dbReference type="InterPro" id="IPR051368">
    <property type="entry name" value="SerProtInhib-TIL_Domain"/>
</dbReference>
<dbReference type="Proteomes" id="UP000887578">
    <property type="component" value="Unplaced"/>
</dbReference>